<keyword evidence="2" id="KW-0805">Transcription regulation</keyword>
<dbReference type="SMART" id="SM00432">
    <property type="entry name" value="MADS"/>
    <property type="match status" value="1"/>
</dbReference>
<evidence type="ECO:0000256" key="5">
    <source>
        <dbReference type="ARBA" id="ARBA00023242"/>
    </source>
</evidence>
<evidence type="ECO:0000256" key="6">
    <source>
        <dbReference type="SAM" id="MobiDB-lite"/>
    </source>
</evidence>
<dbReference type="PANTHER" id="PTHR11945">
    <property type="entry name" value="MADS BOX PROTEIN"/>
    <property type="match status" value="1"/>
</dbReference>
<keyword evidence="3" id="KW-0238">DNA-binding</keyword>
<dbReference type="SUPFAM" id="SSF55455">
    <property type="entry name" value="SRF-like"/>
    <property type="match status" value="1"/>
</dbReference>
<feature type="compositionally biased region" description="Basic and acidic residues" evidence="6">
    <location>
        <begin position="46"/>
        <end position="69"/>
    </location>
</feature>
<dbReference type="EMBL" id="JX853980">
    <property type="protein sequence ID" value="AFY10811.1"/>
    <property type="molecule type" value="mRNA"/>
</dbReference>
<dbReference type="GO" id="GO:0030154">
    <property type="term" value="P:cell differentiation"/>
    <property type="evidence" value="ECO:0007669"/>
    <property type="project" value="TreeGrafter"/>
</dbReference>
<evidence type="ECO:0000259" key="7">
    <source>
        <dbReference type="PROSITE" id="PS50066"/>
    </source>
</evidence>
<proteinExistence type="evidence at transcript level"/>
<dbReference type="GO" id="GO:0000981">
    <property type="term" value="F:DNA-binding transcription factor activity, RNA polymerase II-specific"/>
    <property type="evidence" value="ECO:0007669"/>
    <property type="project" value="TreeGrafter"/>
</dbReference>
<dbReference type="Pfam" id="PF00319">
    <property type="entry name" value="SRF-TF"/>
    <property type="match status" value="1"/>
</dbReference>
<evidence type="ECO:0000256" key="1">
    <source>
        <dbReference type="ARBA" id="ARBA00004123"/>
    </source>
</evidence>
<dbReference type="InterPro" id="IPR036879">
    <property type="entry name" value="TF_MADSbox_sf"/>
</dbReference>
<organism evidence="8">
    <name type="scientific">Isodiametra pulchra</name>
    <name type="common">Acoelomorph flatworm</name>
    <name type="synonym">Convoluta pulchra</name>
    <dbReference type="NCBI Taxonomy" id="504439"/>
    <lineage>
        <taxon>Eukaryota</taxon>
        <taxon>Metazoa</taxon>
        <taxon>Xenacoelomorpha</taxon>
        <taxon>Acoelomorpha</taxon>
        <taxon>Acoela</taxon>
        <taxon>Isodiametridae</taxon>
        <taxon>Isodiametra</taxon>
    </lineage>
</organism>
<evidence type="ECO:0000256" key="2">
    <source>
        <dbReference type="ARBA" id="ARBA00023015"/>
    </source>
</evidence>
<reference evidence="8" key="2">
    <citation type="journal article" date="2013" name="PLoS ONE">
        <title>Mesodermal Gene Expression in the Acoel Isodiametra pulchra Indicates a Low Number of Mesodermal Cell Types and the Endomesodermal Origin of the Gonads.</title>
        <authorList>
            <person name="Chiodin M."/>
            <person name="Borve A."/>
            <person name="Berezikov E."/>
            <person name="Ladurner P."/>
            <person name="Martinez P."/>
            <person name="Hejnol A."/>
        </authorList>
    </citation>
    <scope>NUCLEOTIDE SEQUENCE</scope>
</reference>
<comment type="subcellular location">
    <subcellularLocation>
        <location evidence="1">Nucleus</location>
    </subcellularLocation>
</comment>
<evidence type="ECO:0000313" key="8">
    <source>
        <dbReference type="EMBL" id="AFY10811.1"/>
    </source>
</evidence>
<dbReference type="GO" id="GO:0046983">
    <property type="term" value="F:protein dimerization activity"/>
    <property type="evidence" value="ECO:0007669"/>
    <property type="project" value="InterPro"/>
</dbReference>
<dbReference type="GO" id="GO:0045944">
    <property type="term" value="P:positive regulation of transcription by RNA polymerase II"/>
    <property type="evidence" value="ECO:0007669"/>
    <property type="project" value="TreeGrafter"/>
</dbReference>
<dbReference type="PANTHER" id="PTHR11945:SF534">
    <property type="entry name" value="MYOCYTE-SPECIFIC ENHANCER FACTOR 2"/>
    <property type="match status" value="1"/>
</dbReference>
<dbReference type="PROSITE" id="PS50066">
    <property type="entry name" value="MADS_BOX_2"/>
    <property type="match status" value="1"/>
</dbReference>
<evidence type="ECO:0000256" key="4">
    <source>
        <dbReference type="ARBA" id="ARBA00023163"/>
    </source>
</evidence>
<evidence type="ECO:0000256" key="3">
    <source>
        <dbReference type="ARBA" id="ARBA00023125"/>
    </source>
</evidence>
<keyword evidence="5" id="KW-0539">Nucleus</keyword>
<reference evidence="8" key="1">
    <citation type="submission" date="2012-09" db="EMBL/GenBank/DDBJ databases">
        <authorList>
            <person name="Chiodin M.M.C.Jr."/>
            <person name="Borve A.A.B."/>
            <person name="Berezikhov E.E.B."/>
            <person name="Ladurner P.P.L."/>
            <person name="Martinez P.P.M."/>
            <person name="Hejnol A.A.H.Sr."/>
        </authorList>
    </citation>
    <scope>NUCLEOTIDE SEQUENCE</scope>
</reference>
<dbReference type="Gene3D" id="3.40.1810.10">
    <property type="entry name" value="Transcription factor, MADS-box"/>
    <property type="match status" value="1"/>
</dbReference>
<accession>K9N1I8</accession>
<dbReference type="InterPro" id="IPR002100">
    <property type="entry name" value="TF_MADSbox"/>
</dbReference>
<dbReference type="AlphaFoldDB" id="K9N1I8"/>
<keyword evidence="4" id="KW-0804">Transcription</keyword>
<feature type="region of interest" description="Disordered" evidence="6">
    <location>
        <begin position="46"/>
        <end position="101"/>
    </location>
</feature>
<sequence length="137" mass="14977">MKKAYELSILCECEIALVIFNGNNRLFQYASSDMDTILLKYTSCDEPHESKTNRDIADLLSKKDARAGDSDNEEEAEGGGGGGVHASQLTPNTEMKYNEINREFEMMVHGATASSSGHTPNPKSTFRVGIIQVKGSN</sequence>
<protein>
    <submittedName>
        <fullName evidence="8">Mef2</fullName>
    </submittedName>
</protein>
<dbReference type="GO" id="GO:0005634">
    <property type="term" value="C:nucleus"/>
    <property type="evidence" value="ECO:0007669"/>
    <property type="project" value="UniProtKB-SubCell"/>
</dbReference>
<name>K9N1I8_ISOPU</name>
<dbReference type="GO" id="GO:0000978">
    <property type="term" value="F:RNA polymerase II cis-regulatory region sequence-specific DNA binding"/>
    <property type="evidence" value="ECO:0007669"/>
    <property type="project" value="TreeGrafter"/>
</dbReference>
<feature type="domain" description="MADS-box" evidence="7">
    <location>
        <begin position="1"/>
        <end position="33"/>
    </location>
</feature>